<reference evidence="7" key="1">
    <citation type="submission" date="2021-01" db="EMBL/GenBank/DDBJ databases">
        <authorList>
            <person name="Corre E."/>
            <person name="Pelletier E."/>
            <person name="Niang G."/>
            <person name="Scheremetjew M."/>
            <person name="Finn R."/>
            <person name="Kale V."/>
            <person name="Holt S."/>
            <person name="Cochrane G."/>
            <person name="Meng A."/>
            <person name="Brown T."/>
            <person name="Cohen L."/>
        </authorList>
    </citation>
    <scope>NUCLEOTIDE SEQUENCE</scope>
    <source>
        <strain evidence="7">CCMP3105</strain>
    </source>
</reference>
<dbReference type="GO" id="GO:0005525">
    <property type="term" value="F:GTP binding"/>
    <property type="evidence" value="ECO:0007669"/>
    <property type="project" value="UniProtKB-KW"/>
</dbReference>
<sequence length="1055" mass="114521">MRGAMEPAQEPPPATGPPSTEEATVLDEGADFDEPLHLLRPSEDHRSLVANAAAMQRLHALGPVTVLSVVGNQRGGKSTLMNLLHSRRLRGFQTGHYMDPQTHGLWVWPKPHPRRPGLTVLLVDSEGLDSPHVPQHYNWLISAVTLLMSDVYMYQTKGSIEQSSAERLDMILKVAEQLGKAGGSAGPESGAFLWLLRDHQLQMKNSPKQELIEKLDPAQVRALSRSFGDFDCVPLPRPASDSVLRQMDQHGWQDLDGDFKEEFVVLERRLLEQLAKPRRLFEQELTGSALAEVLRQYLAAIAQRKGALADICEMPTQRQMLQQLAGRRALDAGAKKYEERLAEAGLRGQGCKLPVRPAELLAGHDAASEAAVEALEAEALAAGLEAEEVSIFRDKLEERLALWDMRLQLAGGPAGLAGAEEDAGGEAGLMLEAGSCQRPTPTIAKAPCLKGGLFFDLWKENARRSLAGYHRWLQRVSGLGDGALKTFKSSTVETREVGTALESFYSELHEALAEMQGDEAGRLGPWAPLLQAPGGSSSELGQVLMSAARQGDGLVLALSEAALAERARALKEQLSEQCRVLAADAEAAAADLRARLEAATAEFARLSAGLAKTEEKSLQTTAELKEATAQAEARACTKAVELAAAQLEEGLQGLREEVREALRNLKAALSREIQERHAAQDQRATEAANRSTEAVQAAEQRARDASASLREALESQAARSREDVAELRRALEAAEARLAESLRVAEASLREQQHRSQEAGDARAEARTAELQAGMERLQGREEEAARRCTAELSELRGRAEASAARLEAAGASLESLRSALDGLQARISELEGGSRGRGAALEALEARISELEGGSRGRGAALEALEEKLSDASTRLQERLSQASSEFEERLTQHVARAEDRHSEAHALAAAAEAAAGRTGKRAVEEAEQLRGSLKALERQWSAELDARCPSLEAHCQEAAERLLGERLRHTVQECEAEEAQRLERRLAPMIHELAGLTEAVEEASEERQRQAELNASQDFPTLWESMAHLASRITDMQEVVDNLSLKGAGLMGS</sequence>
<organism evidence="7">
    <name type="scientific">Alexandrium monilatum</name>
    <dbReference type="NCBI Taxonomy" id="311494"/>
    <lineage>
        <taxon>Eukaryota</taxon>
        <taxon>Sar</taxon>
        <taxon>Alveolata</taxon>
        <taxon>Dinophyceae</taxon>
        <taxon>Gonyaulacales</taxon>
        <taxon>Pyrocystaceae</taxon>
        <taxon>Alexandrium</taxon>
    </lineage>
</organism>
<dbReference type="InterPro" id="IPR015894">
    <property type="entry name" value="Guanylate-bd_N"/>
</dbReference>
<name>A0A7S4W4V0_9DINO</name>
<keyword evidence="4" id="KW-0175">Coiled coil</keyword>
<protein>
    <recommendedName>
        <fullName evidence="6">GB1/RHD3-type G domain-containing protein</fullName>
    </recommendedName>
</protein>
<evidence type="ECO:0000313" key="7">
    <source>
        <dbReference type="EMBL" id="CAE4641316.1"/>
    </source>
</evidence>
<feature type="region of interest" description="Disordered" evidence="5">
    <location>
        <begin position="676"/>
        <end position="721"/>
    </location>
</feature>
<evidence type="ECO:0000259" key="6">
    <source>
        <dbReference type="PROSITE" id="PS51715"/>
    </source>
</evidence>
<dbReference type="PROSITE" id="PS51715">
    <property type="entry name" value="G_GB1_RHD3"/>
    <property type="match status" value="1"/>
</dbReference>
<evidence type="ECO:0000256" key="2">
    <source>
        <dbReference type="ARBA" id="ARBA00023134"/>
    </source>
</evidence>
<dbReference type="InterPro" id="IPR030386">
    <property type="entry name" value="G_GB1_RHD3_dom"/>
</dbReference>
<comment type="similarity">
    <text evidence="3">Belongs to the TRAFAC class dynamin-like GTPase superfamily. GB1/RHD3 GTPase family.</text>
</comment>
<dbReference type="SUPFAM" id="SSF52540">
    <property type="entry name" value="P-loop containing nucleoside triphosphate hydrolases"/>
    <property type="match status" value="1"/>
</dbReference>
<gene>
    <name evidence="7" type="ORF">AMON00008_LOCUS48196</name>
</gene>
<dbReference type="AlphaFoldDB" id="A0A7S4W4V0"/>
<feature type="region of interest" description="Disordered" evidence="5">
    <location>
        <begin position="1"/>
        <end position="23"/>
    </location>
</feature>
<dbReference type="Pfam" id="PF02263">
    <property type="entry name" value="GBP"/>
    <property type="match status" value="1"/>
</dbReference>
<feature type="coiled-coil region" evidence="4">
    <location>
        <begin position="807"/>
        <end position="834"/>
    </location>
</feature>
<dbReference type="GO" id="GO:0003924">
    <property type="term" value="F:GTPase activity"/>
    <property type="evidence" value="ECO:0007669"/>
    <property type="project" value="InterPro"/>
</dbReference>
<keyword evidence="2" id="KW-0342">GTP-binding</keyword>
<dbReference type="Gene3D" id="3.40.50.300">
    <property type="entry name" value="P-loop containing nucleotide triphosphate hydrolases"/>
    <property type="match status" value="1"/>
</dbReference>
<feature type="domain" description="GB1/RHD3-type G" evidence="6">
    <location>
        <begin position="61"/>
        <end position="302"/>
    </location>
</feature>
<accession>A0A7S4W4V0</accession>
<evidence type="ECO:0000256" key="5">
    <source>
        <dbReference type="SAM" id="MobiDB-lite"/>
    </source>
</evidence>
<evidence type="ECO:0000256" key="4">
    <source>
        <dbReference type="SAM" id="Coils"/>
    </source>
</evidence>
<keyword evidence="1" id="KW-0547">Nucleotide-binding</keyword>
<proteinExistence type="inferred from homology"/>
<dbReference type="EMBL" id="HBNR01068135">
    <property type="protein sequence ID" value="CAE4641316.1"/>
    <property type="molecule type" value="Transcribed_RNA"/>
</dbReference>
<dbReference type="PANTHER" id="PTHR10751">
    <property type="entry name" value="GUANYLATE BINDING PROTEIN"/>
    <property type="match status" value="1"/>
</dbReference>
<dbReference type="InterPro" id="IPR027417">
    <property type="entry name" value="P-loop_NTPase"/>
</dbReference>
<evidence type="ECO:0000256" key="1">
    <source>
        <dbReference type="ARBA" id="ARBA00022741"/>
    </source>
</evidence>
<evidence type="ECO:0000256" key="3">
    <source>
        <dbReference type="PROSITE-ProRule" id="PRU01052"/>
    </source>
</evidence>